<gene>
    <name evidence="2" type="ORF">SAMN05443144_1343</name>
</gene>
<name>A0A1M5KS19_9BACT</name>
<dbReference type="AlphaFoldDB" id="A0A1M5KS19"/>
<evidence type="ECO:0000256" key="1">
    <source>
        <dbReference type="SAM" id="MobiDB-lite"/>
    </source>
</evidence>
<accession>A0A1M5KS19</accession>
<dbReference type="Proteomes" id="UP000184041">
    <property type="component" value="Unassembled WGS sequence"/>
</dbReference>
<evidence type="ECO:0008006" key="4">
    <source>
        <dbReference type="Google" id="ProtNLM"/>
    </source>
</evidence>
<dbReference type="STRING" id="1194090.SAMN05443144_1343"/>
<evidence type="ECO:0000313" key="2">
    <source>
        <dbReference type="EMBL" id="SHG55594.1"/>
    </source>
</evidence>
<dbReference type="EMBL" id="FQUS01000034">
    <property type="protein sequence ID" value="SHG55594.1"/>
    <property type="molecule type" value="Genomic_DNA"/>
</dbReference>
<proteinExistence type="predicted"/>
<evidence type="ECO:0000313" key="3">
    <source>
        <dbReference type="Proteomes" id="UP000184041"/>
    </source>
</evidence>
<feature type="compositionally biased region" description="Polar residues" evidence="1">
    <location>
        <begin position="161"/>
        <end position="170"/>
    </location>
</feature>
<sequence length="222" mass="24489">MPDQAGDAFRDCTTRLLRVHKRLLAQDHHGQSWLSVNIDVSPMDNSGSHKEGVSCTYKKFDGYAPIFTYAGPHGFVLNNHNQLRPGSSHCNCEGTKDWLSQTLKRAEAVAPEGIRRLVVTDAGHEAAKNMLLFTQTPDTDFLVKRNLRRQNLADWPMLGGKTSSRTSLTPGSELGMGSAPRPFLSRPMSKTNRRNSPCGWSGGPQSDLPAPTDNFCSATHHY</sequence>
<keyword evidence="3" id="KW-1185">Reference proteome</keyword>
<feature type="region of interest" description="Disordered" evidence="1">
    <location>
        <begin position="156"/>
        <end position="213"/>
    </location>
</feature>
<protein>
    <recommendedName>
        <fullName evidence="4">Transposase DDE domain group 1</fullName>
    </recommendedName>
</protein>
<organism evidence="2 3">
    <name type="scientific">Fodinibius roseus</name>
    <dbReference type="NCBI Taxonomy" id="1194090"/>
    <lineage>
        <taxon>Bacteria</taxon>
        <taxon>Pseudomonadati</taxon>
        <taxon>Balneolota</taxon>
        <taxon>Balneolia</taxon>
        <taxon>Balneolales</taxon>
        <taxon>Balneolaceae</taxon>
        <taxon>Fodinibius</taxon>
    </lineage>
</organism>
<reference evidence="2 3" key="1">
    <citation type="submission" date="2016-11" db="EMBL/GenBank/DDBJ databases">
        <authorList>
            <person name="Jaros S."/>
            <person name="Januszkiewicz K."/>
            <person name="Wedrychowicz H."/>
        </authorList>
    </citation>
    <scope>NUCLEOTIDE SEQUENCE [LARGE SCALE GENOMIC DNA]</scope>
    <source>
        <strain evidence="2 3">DSM 21986</strain>
    </source>
</reference>